<dbReference type="RefSeq" id="WP_009337095.1">
    <property type="nucleotide sequence ID" value="NZ_CCAZ020000001.1"/>
</dbReference>
<dbReference type="Proteomes" id="UP000035762">
    <property type="component" value="Unassembled WGS sequence"/>
</dbReference>
<dbReference type="EMBL" id="CCAZ020000001">
    <property type="protein sequence ID" value="CEG07289.1"/>
    <property type="molecule type" value="Genomic_DNA"/>
</dbReference>
<dbReference type="OrthoDB" id="7477016at2"/>
<keyword evidence="3" id="KW-1185">Reference proteome</keyword>
<feature type="domain" description="Ribbon-helix-helix" evidence="1">
    <location>
        <begin position="21"/>
        <end position="83"/>
    </location>
</feature>
<protein>
    <recommendedName>
        <fullName evidence="1">Ribbon-helix-helix domain-containing protein</fullName>
    </recommendedName>
</protein>
<name>A0A090MNP3_AFIFE</name>
<proteinExistence type="predicted"/>
<dbReference type="Pfam" id="PF13467">
    <property type="entry name" value="RHH_4"/>
    <property type="match status" value="1"/>
</dbReference>
<dbReference type="InterPro" id="IPR027373">
    <property type="entry name" value="RHH_dom"/>
</dbReference>
<dbReference type="AlphaFoldDB" id="A0A090MNP3"/>
<gene>
    <name evidence="2" type="ORF">BN961_00676</name>
</gene>
<reference evidence="2 3" key="1">
    <citation type="journal article" date="2014" name="Genome Announc.">
        <title>Genome Sequence of Afipia felis Strain 76713, Isolated in Hospital Water Using an Amoeba Co-Culture Procedure.</title>
        <authorList>
            <person name="Benamar S."/>
            <person name="La Scola B."/>
            <person name="Croce O."/>
        </authorList>
    </citation>
    <scope>NUCLEOTIDE SEQUENCE [LARGE SCALE GENOMIC DNA]</scope>
    <source>
        <strain evidence="2 3">76713</strain>
    </source>
</reference>
<dbReference type="STRING" id="1035.BN961_00676"/>
<dbReference type="InterPro" id="IPR038268">
    <property type="entry name" value="RHH_sf"/>
</dbReference>
<organism evidence="2 3">
    <name type="scientific">Afipia felis</name>
    <name type="common">Cat scratch disease bacillus</name>
    <dbReference type="NCBI Taxonomy" id="1035"/>
    <lineage>
        <taxon>Bacteria</taxon>
        <taxon>Pseudomonadati</taxon>
        <taxon>Pseudomonadota</taxon>
        <taxon>Alphaproteobacteria</taxon>
        <taxon>Hyphomicrobiales</taxon>
        <taxon>Nitrobacteraceae</taxon>
        <taxon>Afipia</taxon>
    </lineage>
</organism>
<evidence type="ECO:0000313" key="3">
    <source>
        <dbReference type="Proteomes" id="UP000035762"/>
    </source>
</evidence>
<comment type="caution">
    <text evidence="2">The sequence shown here is derived from an EMBL/GenBank/DDBJ whole genome shotgun (WGS) entry which is preliminary data.</text>
</comment>
<accession>A0A090MNP3</accession>
<dbReference type="Gene3D" id="1.10.3990.20">
    <property type="entry name" value="protein bp1543"/>
    <property type="match status" value="1"/>
</dbReference>
<sequence>MISQRDVRAPVTDPVKEFAVIKRSVVVDGHKTSVSLEDAFWSSLKDIAARRGLSLSMQIAAIDQHRRTSNLSSAIRLFVLDYFRERAISTMFIGERQASPKLTTAH</sequence>
<evidence type="ECO:0000313" key="2">
    <source>
        <dbReference type="EMBL" id="CEG07289.1"/>
    </source>
</evidence>
<evidence type="ECO:0000259" key="1">
    <source>
        <dbReference type="Pfam" id="PF13467"/>
    </source>
</evidence>